<dbReference type="PANTHER" id="PTHR44329:SF288">
    <property type="entry name" value="MITOGEN-ACTIVATED PROTEIN KINASE KINASE KINASE 20"/>
    <property type="match status" value="1"/>
</dbReference>
<keyword evidence="2" id="KW-0547">Nucleotide-binding</keyword>
<accession>A0A8H3M8A2</accession>
<proteinExistence type="predicted"/>
<evidence type="ECO:0000256" key="3">
    <source>
        <dbReference type="ARBA" id="ARBA00022777"/>
    </source>
</evidence>
<evidence type="ECO:0000313" key="7">
    <source>
        <dbReference type="Proteomes" id="UP000615446"/>
    </source>
</evidence>
<keyword evidence="1" id="KW-0808">Transferase</keyword>
<dbReference type="EMBL" id="BLAL01000313">
    <property type="protein sequence ID" value="GET02568.1"/>
    <property type="molecule type" value="Genomic_DNA"/>
</dbReference>
<evidence type="ECO:0000313" key="6">
    <source>
        <dbReference type="EMBL" id="GET02568.1"/>
    </source>
</evidence>
<dbReference type="PROSITE" id="PS50011">
    <property type="entry name" value="PROTEIN_KINASE_DOM"/>
    <property type="match status" value="1"/>
</dbReference>
<dbReference type="OrthoDB" id="10403342at2759"/>
<protein>
    <submittedName>
        <fullName evidence="6">Kinase-like domain-containing protein</fullName>
    </submittedName>
</protein>
<evidence type="ECO:0000256" key="1">
    <source>
        <dbReference type="ARBA" id="ARBA00022679"/>
    </source>
</evidence>
<keyword evidence="3 6" id="KW-0418">Kinase</keyword>
<sequence length="971" mass="115751">MEELRSLSFHNDKCKECDHYFCFVKYFQQNFKNWTSGNEYIDKFIKDTQLSAHGDTKKALEWITFDRFRNIKYIEKIGIYKANWVDGLIYEWDSENKNWKRFCENMFITLKSLNTQLSAHNNVKDALEWISYERFYDIKFIAKFGVYRANLIDETKKHRNDYKQYYIRVDKNMVVTLKNLINPKNVTLEFMNEHNFKNWTSGNDYIDRFIQDTQLSAHDDTKEALEWIPHDRFYGIEIIKKIGVYRANWIDGYISYWDNWKQNWMRYDQNILVTLRCLNNSENITTEFINKIKIDHCIYGITQDLQTKNYMIVLNDKCKKCNYVCNAIRFQHNFKSWTSGNDDIDKFIQDTQLSAHNDNDVKKALEWIPYNRFENNKFVTEWNVWIDGNIRYWDKKNQNWERHNQNMRITLKNLNNPKNVKLELTNKLTKSYGITQDPQTKNYVMVLSDKCKKCYYECKAVYFQENFENWTSGNDDIDKLIQDDQLSAHKDVREALEWIPYKRFYDIKYIKQIGIYEANLGNMFAFLKSFNNPKNAILEFKNEFTKPNGITQDPQTKNYMMVLNDKCKECNKVCEARYFHKNFINWSSGNNDIDRLIRNIQLSVHYDGQYELYTIEWIPYDRFKNIEYIAKGGFGKVYKANWIDGHIEKWDSKNKNWIRNGKNMLVALKSLNNSKNVTFEFMNEVTLHHKGRKDYAEGGSLRNYLNKVYNELDWNSKIANLDDIAFGLLSIHKKELIHRDLHIGNILKHISRCVITDMGLCKPANYKSLENSKSNVYGILPYIAPEILRGQEYTKASDIYSFGIIMYEVISGLPPYYDLSHDNNLAIKICQGLRPRFNIKVPQLIIHLIKRCLDANPLVRPKVDEIEDILYRWKPKQHYYQPELQEQIKEADEINKYSSNDRIPLTNLGISYKTHSEAIYASRSLNFNNLPEPKNSDDYYKQTDNIISLEFSESLQIDISQLNINEYDQNI</sequence>
<dbReference type="AlphaFoldDB" id="A0A8H3M8A2"/>
<dbReference type="SUPFAM" id="SSF56112">
    <property type="entry name" value="Protein kinase-like (PK-like)"/>
    <property type="match status" value="1"/>
</dbReference>
<dbReference type="GO" id="GO:0005524">
    <property type="term" value="F:ATP binding"/>
    <property type="evidence" value="ECO:0007669"/>
    <property type="project" value="UniProtKB-KW"/>
</dbReference>
<feature type="domain" description="Protein kinase" evidence="5">
    <location>
        <begin position="623"/>
        <end position="881"/>
    </location>
</feature>
<evidence type="ECO:0000259" key="5">
    <source>
        <dbReference type="PROSITE" id="PS50011"/>
    </source>
</evidence>
<dbReference type="Gene3D" id="1.10.10.1010">
    <property type="entry name" value="Intein homing endonuclease, domain IV"/>
    <property type="match status" value="6"/>
</dbReference>
<dbReference type="InterPro" id="IPR011009">
    <property type="entry name" value="Kinase-like_dom_sf"/>
</dbReference>
<dbReference type="GO" id="GO:0004674">
    <property type="term" value="F:protein serine/threonine kinase activity"/>
    <property type="evidence" value="ECO:0007669"/>
    <property type="project" value="TreeGrafter"/>
</dbReference>
<dbReference type="InterPro" id="IPR001245">
    <property type="entry name" value="Ser-Thr/Tyr_kinase_cat_dom"/>
</dbReference>
<organism evidence="6 7">
    <name type="scientific">Rhizophagus clarus</name>
    <dbReference type="NCBI Taxonomy" id="94130"/>
    <lineage>
        <taxon>Eukaryota</taxon>
        <taxon>Fungi</taxon>
        <taxon>Fungi incertae sedis</taxon>
        <taxon>Mucoromycota</taxon>
        <taxon>Glomeromycotina</taxon>
        <taxon>Glomeromycetes</taxon>
        <taxon>Glomerales</taxon>
        <taxon>Glomeraceae</taxon>
        <taxon>Rhizophagus</taxon>
    </lineage>
</organism>
<comment type="caution">
    <text evidence="6">The sequence shown here is derived from an EMBL/GenBank/DDBJ whole genome shotgun (WGS) entry which is preliminary data.</text>
</comment>
<name>A0A8H3M8A2_9GLOM</name>
<dbReference type="PANTHER" id="PTHR44329">
    <property type="entry name" value="SERINE/THREONINE-PROTEIN KINASE TNNI3K-RELATED"/>
    <property type="match status" value="1"/>
</dbReference>
<gene>
    <name evidence="6" type="ORF">RCL2_002894600</name>
</gene>
<dbReference type="InterPro" id="IPR051681">
    <property type="entry name" value="Ser/Thr_Kinases-Pseudokinases"/>
</dbReference>
<evidence type="ECO:0000256" key="2">
    <source>
        <dbReference type="ARBA" id="ARBA00022741"/>
    </source>
</evidence>
<dbReference type="Gene3D" id="1.10.510.10">
    <property type="entry name" value="Transferase(Phosphotransferase) domain 1"/>
    <property type="match status" value="1"/>
</dbReference>
<reference evidence="6" key="1">
    <citation type="submission" date="2019-10" db="EMBL/GenBank/DDBJ databases">
        <title>Conservation and host-specific expression of non-tandemly repeated heterogenous ribosome RNA gene in arbuscular mycorrhizal fungi.</title>
        <authorList>
            <person name="Maeda T."/>
            <person name="Kobayashi Y."/>
            <person name="Nakagawa T."/>
            <person name="Ezawa T."/>
            <person name="Yamaguchi K."/>
            <person name="Bino T."/>
            <person name="Nishimoto Y."/>
            <person name="Shigenobu S."/>
            <person name="Kawaguchi M."/>
        </authorList>
    </citation>
    <scope>NUCLEOTIDE SEQUENCE</scope>
    <source>
        <strain evidence="6">HR1</strain>
    </source>
</reference>
<dbReference type="Pfam" id="PF07714">
    <property type="entry name" value="PK_Tyr_Ser-Thr"/>
    <property type="match status" value="1"/>
</dbReference>
<keyword evidence="4" id="KW-0067">ATP-binding</keyword>
<dbReference type="Proteomes" id="UP000615446">
    <property type="component" value="Unassembled WGS sequence"/>
</dbReference>
<evidence type="ECO:0000256" key="4">
    <source>
        <dbReference type="ARBA" id="ARBA00022840"/>
    </source>
</evidence>
<dbReference type="InterPro" id="IPR000719">
    <property type="entry name" value="Prot_kinase_dom"/>
</dbReference>